<sequence length="370" mass="41858">MKVKARLWESLENKKVQCFVCANKCIILPGKIGTCRTRKNFDGELFTLIYGSLISSGSLDPIEKKPLYNFWPGATAYSIASIGCSLKCQNCQNWSISQANPTDNGKNGFYDLKGYEGQSMSLVEMTPDQLIKKVLKSGSKTLAYTYNEPLIWHEWIIDTVKLLKEKEIKTILVTNGYSTPEASKELVDVGIDAANIDIKAMSDEFYKKICGVTSVQPVLDTAKFFKSKGVHVEITNLIIPDKNDKKEDFEQLSNWVIKNLGKNTPIHFSAYHPDFKRPSDKRTPLETLNIAYNVAKDTGLLFPYIGNINHKQGSNTYCPNCNHLLLNREGYSFRKIDINVDKKCPKCGYDLRNDIIGEINKSPSHWSRFL</sequence>
<dbReference type="GO" id="GO:0003824">
    <property type="term" value="F:catalytic activity"/>
    <property type="evidence" value="ECO:0007669"/>
    <property type="project" value="InterPro"/>
</dbReference>
<dbReference type="CDD" id="cd01335">
    <property type="entry name" value="Radical_SAM"/>
    <property type="match status" value="1"/>
</dbReference>
<gene>
    <name evidence="8" type="ORF">LCGC14_0683960</name>
</gene>
<evidence type="ECO:0000256" key="4">
    <source>
        <dbReference type="ARBA" id="ARBA00022723"/>
    </source>
</evidence>
<feature type="domain" description="Radical SAM core" evidence="7">
    <location>
        <begin position="70"/>
        <end position="305"/>
    </location>
</feature>
<dbReference type="PANTHER" id="PTHR30352:SF5">
    <property type="entry name" value="PYRUVATE FORMATE-LYASE 1-ACTIVATING ENZYME"/>
    <property type="match status" value="1"/>
</dbReference>
<dbReference type="SFLD" id="SFLDS00029">
    <property type="entry name" value="Radical_SAM"/>
    <property type="match status" value="1"/>
</dbReference>
<dbReference type="PIRSF" id="PIRSF004869">
    <property type="entry name" value="PflX_prd"/>
    <property type="match status" value="1"/>
</dbReference>
<evidence type="ECO:0000256" key="1">
    <source>
        <dbReference type="ARBA" id="ARBA00001966"/>
    </source>
</evidence>
<reference evidence="8" key="1">
    <citation type="journal article" date="2015" name="Nature">
        <title>Complex archaea that bridge the gap between prokaryotes and eukaryotes.</title>
        <authorList>
            <person name="Spang A."/>
            <person name="Saw J.H."/>
            <person name="Jorgensen S.L."/>
            <person name="Zaremba-Niedzwiedzka K."/>
            <person name="Martijn J."/>
            <person name="Lind A.E."/>
            <person name="van Eijk R."/>
            <person name="Schleper C."/>
            <person name="Guy L."/>
            <person name="Ettema T.J."/>
        </authorList>
    </citation>
    <scope>NUCLEOTIDE SEQUENCE</scope>
</reference>
<dbReference type="GO" id="GO:0046872">
    <property type="term" value="F:metal ion binding"/>
    <property type="evidence" value="ECO:0007669"/>
    <property type="project" value="UniProtKB-KW"/>
</dbReference>
<evidence type="ECO:0000256" key="5">
    <source>
        <dbReference type="ARBA" id="ARBA00023004"/>
    </source>
</evidence>
<keyword evidence="2" id="KW-0004">4Fe-4S</keyword>
<keyword evidence="3" id="KW-0949">S-adenosyl-L-methionine</keyword>
<dbReference type="InterPro" id="IPR016431">
    <property type="entry name" value="Pyrv-formate_lyase-activ_prd"/>
</dbReference>
<dbReference type="NCBIfam" id="TIGR04337">
    <property type="entry name" value="AmmeMemoSam_rS"/>
    <property type="match status" value="1"/>
</dbReference>
<organism evidence="8">
    <name type="scientific">marine sediment metagenome</name>
    <dbReference type="NCBI Taxonomy" id="412755"/>
    <lineage>
        <taxon>unclassified sequences</taxon>
        <taxon>metagenomes</taxon>
        <taxon>ecological metagenomes</taxon>
    </lineage>
</organism>
<dbReference type="InterPro" id="IPR058240">
    <property type="entry name" value="rSAM_sf"/>
</dbReference>
<dbReference type="InterPro" id="IPR007197">
    <property type="entry name" value="rSAM"/>
</dbReference>
<dbReference type="Gene3D" id="3.20.20.70">
    <property type="entry name" value="Aldolase class I"/>
    <property type="match status" value="1"/>
</dbReference>
<dbReference type="InterPro" id="IPR034457">
    <property type="entry name" value="Organic_radical-activating"/>
</dbReference>
<dbReference type="AlphaFoldDB" id="A0A0F9QSE2"/>
<dbReference type="PANTHER" id="PTHR30352">
    <property type="entry name" value="PYRUVATE FORMATE-LYASE-ACTIVATING ENZYME"/>
    <property type="match status" value="1"/>
</dbReference>
<evidence type="ECO:0000256" key="6">
    <source>
        <dbReference type="ARBA" id="ARBA00023014"/>
    </source>
</evidence>
<evidence type="ECO:0000256" key="2">
    <source>
        <dbReference type="ARBA" id="ARBA00022485"/>
    </source>
</evidence>
<dbReference type="SFLD" id="SFLDG01101">
    <property type="entry name" value="Uncharacterised_Radical_SAM_Su"/>
    <property type="match status" value="1"/>
</dbReference>
<dbReference type="GO" id="GO:0051539">
    <property type="term" value="F:4 iron, 4 sulfur cluster binding"/>
    <property type="evidence" value="ECO:0007669"/>
    <property type="project" value="UniProtKB-KW"/>
</dbReference>
<comment type="cofactor">
    <cofactor evidence="1">
        <name>[4Fe-4S] cluster</name>
        <dbReference type="ChEBI" id="CHEBI:49883"/>
    </cofactor>
</comment>
<protein>
    <recommendedName>
        <fullName evidence="7">Radical SAM core domain-containing protein</fullName>
    </recommendedName>
</protein>
<dbReference type="SUPFAM" id="SSF102114">
    <property type="entry name" value="Radical SAM enzymes"/>
    <property type="match status" value="1"/>
</dbReference>
<dbReference type="InterPro" id="IPR027596">
    <property type="entry name" value="AmmeMemoSam_rS"/>
</dbReference>
<accession>A0A0F9QSE2</accession>
<dbReference type="Pfam" id="PF04055">
    <property type="entry name" value="Radical_SAM"/>
    <property type="match status" value="1"/>
</dbReference>
<dbReference type="EMBL" id="LAZR01001395">
    <property type="protein sequence ID" value="KKN45339.1"/>
    <property type="molecule type" value="Genomic_DNA"/>
</dbReference>
<evidence type="ECO:0000256" key="3">
    <source>
        <dbReference type="ARBA" id="ARBA00022691"/>
    </source>
</evidence>
<evidence type="ECO:0000259" key="7">
    <source>
        <dbReference type="PROSITE" id="PS51918"/>
    </source>
</evidence>
<evidence type="ECO:0000313" key="8">
    <source>
        <dbReference type="EMBL" id="KKN45339.1"/>
    </source>
</evidence>
<name>A0A0F9QSE2_9ZZZZ</name>
<comment type="caution">
    <text evidence="8">The sequence shown here is derived from an EMBL/GenBank/DDBJ whole genome shotgun (WGS) entry which is preliminary data.</text>
</comment>
<dbReference type="PROSITE" id="PS51918">
    <property type="entry name" value="RADICAL_SAM"/>
    <property type="match status" value="1"/>
</dbReference>
<dbReference type="InterPro" id="IPR013785">
    <property type="entry name" value="Aldolase_TIM"/>
</dbReference>
<keyword evidence="6" id="KW-0411">Iron-sulfur</keyword>
<keyword evidence="5" id="KW-0408">Iron</keyword>
<proteinExistence type="predicted"/>
<keyword evidence="4" id="KW-0479">Metal-binding</keyword>